<dbReference type="Gene3D" id="2.70.70.10">
    <property type="entry name" value="Glucose Permease (Domain IIA)"/>
    <property type="match status" value="1"/>
</dbReference>
<dbReference type="SUPFAM" id="SSF51261">
    <property type="entry name" value="Duplicated hybrid motif"/>
    <property type="match status" value="1"/>
</dbReference>
<feature type="region of interest" description="Disordered" evidence="2">
    <location>
        <begin position="34"/>
        <end position="54"/>
    </location>
</feature>
<dbReference type="InterPro" id="IPR036779">
    <property type="entry name" value="LysM_dom_sf"/>
</dbReference>
<feature type="region of interest" description="Disordered" evidence="2">
    <location>
        <begin position="152"/>
        <end position="197"/>
    </location>
</feature>
<sequence length="320" mass="34275">MTLKTLATLSLTALLVAGCGTTPHRAPVIDRLPAESARSPQNTAKPATKVAPREPDWRPATYTVKKGDTLYSLALEFGLDYRELAEWNGIGEPYLIRVGQVLRLTPPGGEGVQPLKAPAVAEAKPLPAAEAVLKTEPKAIREPYSEQALARLEKSAPPKPESASTANALGRSPPEKPAADKPLAAENQAPEEDDPDRVEWVWPATGKLLASFGEGGSKGVDIAGNLGQPVLAAAAGKVVHTGTTLRGYGKLIIIKHNKSYFSVYAHNSQILVKEGQNVVRGQKIAEMGDSDADRVKLHFEIRRLGKPVDPLKYLPNDKTS</sequence>
<dbReference type="CDD" id="cd00118">
    <property type="entry name" value="LysM"/>
    <property type="match status" value="1"/>
</dbReference>
<dbReference type="InterPro" id="IPR050570">
    <property type="entry name" value="Cell_wall_metabolism_enzyme"/>
</dbReference>
<comment type="caution">
    <text evidence="4">The sequence shown here is derived from an EMBL/GenBank/DDBJ whole genome shotgun (WGS) entry which is preliminary data.</text>
</comment>
<dbReference type="PANTHER" id="PTHR21666">
    <property type="entry name" value="PEPTIDASE-RELATED"/>
    <property type="match status" value="1"/>
</dbReference>
<dbReference type="PANTHER" id="PTHR21666:SF263">
    <property type="entry name" value="MUREIN HYDROLASE ACTIVATOR NLPD"/>
    <property type="match status" value="1"/>
</dbReference>
<evidence type="ECO:0000256" key="1">
    <source>
        <dbReference type="ARBA" id="ARBA00038420"/>
    </source>
</evidence>
<dbReference type="Pfam" id="PF01551">
    <property type="entry name" value="Peptidase_M23"/>
    <property type="match status" value="1"/>
</dbReference>
<dbReference type="SMART" id="SM00257">
    <property type="entry name" value="LysM"/>
    <property type="match status" value="1"/>
</dbReference>
<feature type="domain" description="LysM" evidence="3">
    <location>
        <begin position="60"/>
        <end position="104"/>
    </location>
</feature>
<dbReference type="Gene3D" id="3.10.350.10">
    <property type="entry name" value="LysM domain"/>
    <property type="match status" value="1"/>
</dbReference>
<keyword evidence="5" id="KW-1185">Reference proteome</keyword>
<name>A0ABV0EB27_9BURK</name>
<dbReference type="Proteomes" id="UP001482231">
    <property type="component" value="Unassembled WGS sequence"/>
</dbReference>
<evidence type="ECO:0000313" key="5">
    <source>
        <dbReference type="Proteomes" id="UP001482231"/>
    </source>
</evidence>
<organism evidence="4 5">
    <name type="scientific">Thiobacter aerophilum</name>
    <dbReference type="NCBI Taxonomy" id="3121275"/>
    <lineage>
        <taxon>Bacteria</taxon>
        <taxon>Pseudomonadati</taxon>
        <taxon>Pseudomonadota</taxon>
        <taxon>Betaproteobacteria</taxon>
        <taxon>Burkholderiales</taxon>
        <taxon>Thiobacteraceae</taxon>
        <taxon>Thiobacter</taxon>
    </lineage>
</organism>
<evidence type="ECO:0000256" key="2">
    <source>
        <dbReference type="SAM" id="MobiDB-lite"/>
    </source>
</evidence>
<dbReference type="InterPro" id="IPR016047">
    <property type="entry name" value="M23ase_b-sheet_dom"/>
</dbReference>
<protein>
    <submittedName>
        <fullName evidence="4">Peptidoglycan DD-metalloendopeptidase family protein</fullName>
    </submittedName>
</protein>
<dbReference type="InterPro" id="IPR011055">
    <property type="entry name" value="Dup_hybrid_motif"/>
</dbReference>
<dbReference type="RefSeq" id="WP_347306329.1">
    <property type="nucleotide sequence ID" value="NZ_JBAJEX010000001.1"/>
</dbReference>
<accession>A0ABV0EB27</accession>
<gene>
    <name evidence="4" type="ORF">V6E02_01155</name>
</gene>
<dbReference type="PROSITE" id="PS51782">
    <property type="entry name" value="LYSM"/>
    <property type="match status" value="1"/>
</dbReference>
<reference evidence="4 5" key="1">
    <citation type="submission" date="2024-02" db="EMBL/GenBank/DDBJ databases">
        <title>New thermophilic sulfur-oxidizing bacteria from a hot springs of the Uzon caldera (Kamchatka, Russia).</title>
        <authorList>
            <person name="Dukat A.M."/>
            <person name="Elcheninov A.G."/>
            <person name="Frolov E.N."/>
        </authorList>
    </citation>
    <scope>NUCLEOTIDE SEQUENCE [LARGE SCALE GENOMIC DNA]</scope>
    <source>
        <strain evidence="4 5">AK1</strain>
    </source>
</reference>
<evidence type="ECO:0000259" key="3">
    <source>
        <dbReference type="PROSITE" id="PS51782"/>
    </source>
</evidence>
<dbReference type="InterPro" id="IPR018392">
    <property type="entry name" value="LysM"/>
</dbReference>
<dbReference type="EMBL" id="JBAJEX010000001">
    <property type="protein sequence ID" value="MEO1765831.1"/>
    <property type="molecule type" value="Genomic_DNA"/>
</dbReference>
<dbReference type="Pfam" id="PF01476">
    <property type="entry name" value="LysM"/>
    <property type="match status" value="1"/>
</dbReference>
<dbReference type="PROSITE" id="PS51257">
    <property type="entry name" value="PROKAR_LIPOPROTEIN"/>
    <property type="match status" value="1"/>
</dbReference>
<comment type="similarity">
    <text evidence="1">Belongs to the E.coli NlpD/Haemophilus LppB family.</text>
</comment>
<evidence type="ECO:0000313" key="4">
    <source>
        <dbReference type="EMBL" id="MEO1765831.1"/>
    </source>
</evidence>
<proteinExistence type="inferred from homology"/>
<dbReference type="CDD" id="cd12797">
    <property type="entry name" value="M23_peptidase"/>
    <property type="match status" value="1"/>
</dbReference>